<evidence type="ECO:0000313" key="10">
    <source>
        <dbReference type="EMBL" id="HJA87062.1"/>
    </source>
</evidence>
<accession>A0A9D2KW36</accession>
<dbReference type="InterPro" id="IPR003439">
    <property type="entry name" value="ABC_transporter-like_ATP-bd"/>
</dbReference>
<evidence type="ECO:0000256" key="6">
    <source>
        <dbReference type="ARBA" id="ARBA00023136"/>
    </source>
</evidence>
<comment type="subcellular location">
    <subcellularLocation>
        <location evidence="1">Cell membrane</location>
        <topology evidence="1">Multi-pass membrane protein</topology>
    </subcellularLocation>
</comment>
<feature type="domain" description="ABC transmembrane type-1" evidence="9">
    <location>
        <begin position="24"/>
        <end position="305"/>
    </location>
</feature>
<dbReference type="GO" id="GO:0005886">
    <property type="term" value="C:plasma membrane"/>
    <property type="evidence" value="ECO:0007669"/>
    <property type="project" value="UniProtKB-SubCell"/>
</dbReference>
<gene>
    <name evidence="10" type="ORF">H9950_12890</name>
</gene>
<protein>
    <submittedName>
        <fullName evidence="10">ABC transporter ATP-binding protein/permease</fullName>
    </submittedName>
</protein>
<evidence type="ECO:0000259" key="9">
    <source>
        <dbReference type="PROSITE" id="PS50929"/>
    </source>
</evidence>
<evidence type="ECO:0000256" key="2">
    <source>
        <dbReference type="ARBA" id="ARBA00022692"/>
    </source>
</evidence>
<proteinExistence type="predicted"/>
<evidence type="ECO:0000256" key="7">
    <source>
        <dbReference type="SAM" id="Phobius"/>
    </source>
</evidence>
<dbReference type="PROSITE" id="PS50929">
    <property type="entry name" value="ABC_TM1F"/>
    <property type="match status" value="1"/>
</dbReference>
<dbReference type="InterPro" id="IPR027417">
    <property type="entry name" value="P-loop_NTPase"/>
</dbReference>
<feature type="transmembrane region" description="Helical" evidence="7">
    <location>
        <begin position="63"/>
        <end position="83"/>
    </location>
</feature>
<evidence type="ECO:0000256" key="5">
    <source>
        <dbReference type="ARBA" id="ARBA00022989"/>
    </source>
</evidence>
<dbReference type="Pfam" id="PF00664">
    <property type="entry name" value="ABC_membrane"/>
    <property type="match status" value="1"/>
</dbReference>
<dbReference type="GO" id="GO:0016887">
    <property type="term" value="F:ATP hydrolysis activity"/>
    <property type="evidence" value="ECO:0007669"/>
    <property type="project" value="InterPro"/>
</dbReference>
<dbReference type="InterPro" id="IPR011527">
    <property type="entry name" value="ABC1_TM_dom"/>
</dbReference>
<dbReference type="GO" id="GO:0005524">
    <property type="term" value="F:ATP binding"/>
    <property type="evidence" value="ECO:0007669"/>
    <property type="project" value="UniProtKB-KW"/>
</dbReference>
<evidence type="ECO:0000256" key="3">
    <source>
        <dbReference type="ARBA" id="ARBA00022741"/>
    </source>
</evidence>
<keyword evidence="2 7" id="KW-0812">Transmembrane</keyword>
<feature type="transmembrane region" description="Helical" evidence="7">
    <location>
        <begin position="130"/>
        <end position="155"/>
    </location>
</feature>
<keyword evidence="3" id="KW-0547">Nucleotide-binding</keyword>
<dbReference type="SMART" id="SM00382">
    <property type="entry name" value="AAA"/>
    <property type="match status" value="1"/>
</dbReference>
<dbReference type="PANTHER" id="PTHR24221:SF654">
    <property type="entry name" value="ATP-BINDING CASSETTE SUB-FAMILY B MEMBER 6"/>
    <property type="match status" value="1"/>
</dbReference>
<reference evidence="10" key="2">
    <citation type="submission" date="2021-04" db="EMBL/GenBank/DDBJ databases">
        <authorList>
            <person name="Gilroy R."/>
        </authorList>
    </citation>
    <scope>NUCLEOTIDE SEQUENCE</scope>
    <source>
        <strain evidence="10">ChiHjej12B11-9795</strain>
    </source>
</reference>
<organism evidence="10 11">
    <name type="scientific">Candidatus Bacteroides avicola</name>
    <dbReference type="NCBI Taxonomy" id="2838468"/>
    <lineage>
        <taxon>Bacteria</taxon>
        <taxon>Pseudomonadati</taxon>
        <taxon>Bacteroidota</taxon>
        <taxon>Bacteroidia</taxon>
        <taxon>Bacteroidales</taxon>
        <taxon>Bacteroidaceae</taxon>
        <taxon>Bacteroides</taxon>
    </lineage>
</organism>
<evidence type="ECO:0000256" key="4">
    <source>
        <dbReference type="ARBA" id="ARBA00022840"/>
    </source>
</evidence>
<reference evidence="10" key="1">
    <citation type="journal article" date="2021" name="PeerJ">
        <title>Extensive microbial diversity within the chicken gut microbiome revealed by metagenomics and culture.</title>
        <authorList>
            <person name="Gilroy R."/>
            <person name="Ravi A."/>
            <person name="Getino M."/>
            <person name="Pursley I."/>
            <person name="Horton D.L."/>
            <person name="Alikhan N.F."/>
            <person name="Baker D."/>
            <person name="Gharbi K."/>
            <person name="Hall N."/>
            <person name="Watson M."/>
            <person name="Adriaenssens E.M."/>
            <person name="Foster-Nyarko E."/>
            <person name="Jarju S."/>
            <person name="Secka A."/>
            <person name="Antonio M."/>
            <person name="Oren A."/>
            <person name="Chaudhuri R.R."/>
            <person name="La Ragione R."/>
            <person name="Hildebrand F."/>
            <person name="Pallen M.J."/>
        </authorList>
    </citation>
    <scope>NUCLEOTIDE SEQUENCE</scope>
    <source>
        <strain evidence="10">ChiHjej12B11-9795</strain>
    </source>
</reference>
<evidence type="ECO:0000256" key="1">
    <source>
        <dbReference type="ARBA" id="ARBA00004651"/>
    </source>
</evidence>
<dbReference type="GO" id="GO:0034040">
    <property type="term" value="F:ATPase-coupled lipid transmembrane transporter activity"/>
    <property type="evidence" value="ECO:0007669"/>
    <property type="project" value="TreeGrafter"/>
</dbReference>
<keyword evidence="6 7" id="KW-0472">Membrane</keyword>
<comment type="caution">
    <text evidence="10">The sequence shown here is derived from an EMBL/GenBank/DDBJ whole genome shotgun (WGS) entry which is preliminary data.</text>
</comment>
<keyword evidence="5 7" id="KW-1133">Transmembrane helix</keyword>
<dbReference type="Pfam" id="PF00005">
    <property type="entry name" value="ABC_tran"/>
    <property type="match status" value="1"/>
</dbReference>
<dbReference type="SUPFAM" id="SSF52540">
    <property type="entry name" value="P-loop containing nucleoside triphosphate hydrolases"/>
    <property type="match status" value="1"/>
</dbReference>
<feature type="transmembrane region" description="Helical" evidence="7">
    <location>
        <begin position="161"/>
        <end position="180"/>
    </location>
</feature>
<sequence length="548" mass="60755">MRWSGKEKLVYLWKASAGRRKSILLSSGVGTGGVLLSLAFIYVSKWTIDTVTADVPGSLWKPGAWLVGLLALQLLCDVLDGWLSVRLQIDTGNGLRHRLFAHLLYSRWNSLEAFHTGDVVNRIERDVSTIVGLLTVSIPSLLITGVQLVAAFIFFCLLDPWLPWVVLAILPLFLPVARIYMRRMNRYTHAVRRSDSQIQSLIQESLQHRLVVKALELGRRNINLLERNQQTLRGRLMQRTRFSLSAHLLVSVAFSGGYLVAFLWGAVQLGEGLITFGTMAAFLQLVGKIQQPILALARLMPAFAGAFTAVDRLQELEEMPTEDADAEVVRFERVPDVEIRNLSFRYTSGDRLVFRHFSCDFPAGSCTAVVGETGRGKTTLIRLLLALAVPDDGYIRLCADSRSCCVGPETRCNFTYVPQGNTLFSGTVRDNLRMGNPQATEEDMRLALHTAVADFVFDMPGGLDASLGETGGGLSEGQAQRIAIARALLRPGHIVLLDEATSALDPETELRFMENLRRDYVGRTFIFVTHHRALAEACGRILSLTDEA</sequence>
<dbReference type="CDD" id="cd07346">
    <property type="entry name" value="ABC_6TM_exporters"/>
    <property type="match status" value="1"/>
</dbReference>
<dbReference type="GO" id="GO:0140359">
    <property type="term" value="F:ABC-type transporter activity"/>
    <property type="evidence" value="ECO:0007669"/>
    <property type="project" value="InterPro"/>
</dbReference>
<dbReference type="Gene3D" id="3.40.50.300">
    <property type="entry name" value="P-loop containing nucleotide triphosphate hydrolases"/>
    <property type="match status" value="1"/>
</dbReference>
<dbReference type="Proteomes" id="UP000823862">
    <property type="component" value="Unassembled WGS sequence"/>
</dbReference>
<dbReference type="InterPro" id="IPR036640">
    <property type="entry name" value="ABC1_TM_sf"/>
</dbReference>
<evidence type="ECO:0000313" key="11">
    <source>
        <dbReference type="Proteomes" id="UP000823862"/>
    </source>
</evidence>
<feature type="transmembrane region" description="Helical" evidence="7">
    <location>
        <begin position="21"/>
        <end position="43"/>
    </location>
</feature>
<dbReference type="InterPro" id="IPR039421">
    <property type="entry name" value="Type_1_exporter"/>
</dbReference>
<dbReference type="EMBL" id="DWZI01000066">
    <property type="protein sequence ID" value="HJA87062.1"/>
    <property type="molecule type" value="Genomic_DNA"/>
</dbReference>
<feature type="domain" description="ABC transporter" evidence="8">
    <location>
        <begin position="337"/>
        <end position="548"/>
    </location>
</feature>
<dbReference type="AlphaFoldDB" id="A0A9D2KW36"/>
<evidence type="ECO:0000259" key="8">
    <source>
        <dbReference type="PROSITE" id="PS50893"/>
    </source>
</evidence>
<dbReference type="InterPro" id="IPR003593">
    <property type="entry name" value="AAA+_ATPase"/>
</dbReference>
<dbReference type="SUPFAM" id="SSF90123">
    <property type="entry name" value="ABC transporter transmembrane region"/>
    <property type="match status" value="1"/>
</dbReference>
<dbReference type="Gene3D" id="1.20.1560.10">
    <property type="entry name" value="ABC transporter type 1, transmembrane domain"/>
    <property type="match status" value="1"/>
</dbReference>
<dbReference type="PANTHER" id="PTHR24221">
    <property type="entry name" value="ATP-BINDING CASSETTE SUB-FAMILY B"/>
    <property type="match status" value="1"/>
</dbReference>
<name>A0A9D2KW36_9BACE</name>
<dbReference type="PROSITE" id="PS50893">
    <property type="entry name" value="ABC_TRANSPORTER_2"/>
    <property type="match status" value="1"/>
</dbReference>
<feature type="transmembrane region" description="Helical" evidence="7">
    <location>
        <begin position="242"/>
        <end position="267"/>
    </location>
</feature>
<keyword evidence="4 10" id="KW-0067">ATP-binding</keyword>